<evidence type="ECO:0000259" key="6">
    <source>
        <dbReference type="Pfam" id="PF17189"/>
    </source>
</evidence>
<keyword evidence="4" id="KW-0812">Transmembrane</keyword>
<dbReference type="InterPro" id="IPR033453">
    <property type="entry name" value="Glyco_hydro_30_TIM-barrel"/>
</dbReference>
<evidence type="ECO:0000259" key="5">
    <source>
        <dbReference type="Pfam" id="PF02055"/>
    </source>
</evidence>
<dbReference type="GO" id="GO:0016020">
    <property type="term" value="C:membrane"/>
    <property type="evidence" value="ECO:0007669"/>
    <property type="project" value="GOC"/>
</dbReference>
<feature type="domain" description="Glycosyl hydrolase family 30 TIM-barrel" evidence="5">
    <location>
        <begin position="56"/>
        <end position="409"/>
    </location>
</feature>
<dbReference type="InterPro" id="IPR033452">
    <property type="entry name" value="GH30_C"/>
</dbReference>
<dbReference type="InterPro" id="IPR017853">
    <property type="entry name" value="GH"/>
</dbReference>
<reference evidence="7" key="1">
    <citation type="submission" date="2023-06" db="EMBL/GenBank/DDBJ databases">
        <authorList>
            <person name="Kurt Z."/>
        </authorList>
    </citation>
    <scope>NUCLEOTIDE SEQUENCE</scope>
</reference>
<comment type="caution">
    <text evidence="7">The sequence shown here is derived from an EMBL/GenBank/DDBJ whole genome shotgun (WGS) entry which is preliminary data.</text>
</comment>
<dbReference type="InterPro" id="IPR001139">
    <property type="entry name" value="Glyco_hydro_30"/>
</dbReference>
<feature type="domain" description="Glycosyl hydrolase family 30 beta sandwich" evidence="6">
    <location>
        <begin position="413"/>
        <end position="471"/>
    </location>
</feature>
<protein>
    <submittedName>
        <fullName evidence="7">6-beta-glucosidase</fullName>
    </submittedName>
</protein>
<dbReference type="Pfam" id="PF17189">
    <property type="entry name" value="Glyco_hydro_30C"/>
    <property type="match status" value="1"/>
</dbReference>
<dbReference type="Pfam" id="PF02055">
    <property type="entry name" value="Glyco_hydro_30"/>
    <property type="match status" value="1"/>
</dbReference>
<evidence type="ECO:0000313" key="8">
    <source>
        <dbReference type="EMBL" id="CAL6058094.1"/>
    </source>
</evidence>
<gene>
    <name evidence="8" type="ORF">HINF_LOCUS47984</name>
    <name evidence="7" type="ORF">HINF_LOCUS9220</name>
</gene>
<organism evidence="7">
    <name type="scientific">Hexamita inflata</name>
    <dbReference type="NCBI Taxonomy" id="28002"/>
    <lineage>
        <taxon>Eukaryota</taxon>
        <taxon>Metamonada</taxon>
        <taxon>Diplomonadida</taxon>
        <taxon>Hexamitidae</taxon>
        <taxon>Hexamitinae</taxon>
        <taxon>Hexamita</taxon>
    </lineage>
</organism>
<evidence type="ECO:0000256" key="2">
    <source>
        <dbReference type="ARBA" id="ARBA00022729"/>
    </source>
</evidence>
<dbReference type="InterPro" id="IPR013780">
    <property type="entry name" value="Glyco_hydro_b"/>
</dbReference>
<name>A0AA86NKM5_9EUKA</name>
<evidence type="ECO:0000256" key="1">
    <source>
        <dbReference type="ARBA" id="ARBA00005382"/>
    </source>
</evidence>
<keyword evidence="4" id="KW-1133">Transmembrane helix</keyword>
<dbReference type="Gene3D" id="2.60.40.1180">
    <property type="entry name" value="Golgi alpha-mannosidase II"/>
    <property type="match status" value="1"/>
</dbReference>
<dbReference type="AlphaFoldDB" id="A0AA86NKM5"/>
<evidence type="ECO:0000256" key="4">
    <source>
        <dbReference type="SAM" id="Phobius"/>
    </source>
</evidence>
<comment type="similarity">
    <text evidence="1">Belongs to the glycosyl hydrolase 30 family.</text>
</comment>
<dbReference type="PRINTS" id="PR00843">
    <property type="entry name" value="GLHYDRLASE30"/>
</dbReference>
<reference evidence="8 9" key="2">
    <citation type="submission" date="2024-07" db="EMBL/GenBank/DDBJ databases">
        <authorList>
            <person name="Akdeniz Z."/>
        </authorList>
    </citation>
    <scope>NUCLEOTIDE SEQUENCE [LARGE SCALE GENOMIC DNA]</scope>
</reference>
<dbReference type="GO" id="GO:0004348">
    <property type="term" value="F:glucosylceramidase activity"/>
    <property type="evidence" value="ECO:0007669"/>
    <property type="project" value="InterPro"/>
</dbReference>
<keyword evidence="3" id="KW-0378">Hydrolase</keyword>
<dbReference type="EMBL" id="CATOUU010000226">
    <property type="protein sequence ID" value="CAI9921575.1"/>
    <property type="molecule type" value="Genomic_DNA"/>
</dbReference>
<dbReference type="PANTHER" id="PTHR11069:SF23">
    <property type="entry name" value="LYSOSOMAL ACID GLUCOSYLCERAMIDASE"/>
    <property type="match status" value="1"/>
</dbReference>
<proteinExistence type="inferred from homology"/>
<dbReference type="GO" id="GO:0006680">
    <property type="term" value="P:glucosylceramide catabolic process"/>
    <property type="evidence" value="ECO:0007669"/>
    <property type="project" value="TreeGrafter"/>
</dbReference>
<dbReference type="Gene3D" id="3.20.20.80">
    <property type="entry name" value="Glycosidases"/>
    <property type="match status" value="1"/>
</dbReference>
<dbReference type="Proteomes" id="UP001642409">
    <property type="component" value="Unassembled WGS sequence"/>
</dbReference>
<keyword evidence="4" id="KW-0472">Membrane</keyword>
<accession>A0AA86NKM5</accession>
<dbReference type="PANTHER" id="PTHR11069">
    <property type="entry name" value="GLUCOSYLCERAMIDASE"/>
    <property type="match status" value="1"/>
</dbReference>
<evidence type="ECO:0000256" key="3">
    <source>
        <dbReference type="ARBA" id="ARBA00022801"/>
    </source>
</evidence>
<keyword evidence="9" id="KW-1185">Reference proteome</keyword>
<keyword evidence="2" id="KW-0732">Signal</keyword>
<sequence>MFGAIVISVFMTEVEVYATTADFSLNLTKMPSVQLEVKEGRVPSISVDKATKYQEIDGFGASITDGAAWLLSEKLTDQQLQETMEQLFGREKGIALSFLRQPIGGTDLSTKFFSYDDLCNQTDVACTTPRGVEDKELKRFSISHDRQYIIPMVKKALALNPDMKVMMSPWSPPGWMKSSGNMVGWDHVNNNESVLLPEYYDAHANYIRKAIQAYEAEGISIYAMTIQNEPMFAPNNYGGMLMVAENQALYIKKFLAPAFQKANLKTKIMLYDHNWDLPSYPESILNDNEAFDLVVGTAWHHYAGYPKVMSEVKAKYPQKDHWITEASSWKNANSEATLEMVAIELIDVMRNYARSYIKWGLAIDQNGQPHTGGCPDCIGIVTVNGSDYQNIVVQKTFDYYALGQASKFIYKKAVRIESNEEGPVHNVAFLNTDGSVVLYTYNQDKEDQKIVVKVGEKSFEATVKAEAITTFVWKSDKMSTGALVGIICGSVAGVAAIIIFAVCCIKFKWCQKKHNEERTQFIDNEINK</sequence>
<evidence type="ECO:0000313" key="9">
    <source>
        <dbReference type="Proteomes" id="UP001642409"/>
    </source>
</evidence>
<feature type="transmembrane region" description="Helical" evidence="4">
    <location>
        <begin position="482"/>
        <end position="505"/>
    </location>
</feature>
<evidence type="ECO:0000313" key="7">
    <source>
        <dbReference type="EMBL" id="CAI9921575.1"/>
    </source>
</evidence>
<dbReference type="SUPFAM" id="SSF51445">
    <property type="entry name" value="(Trans)glycosidases"/>
    <property type="match status" value="1"/>
</dbReference>
<dbReference type="EMBL" id="CAXDID020000218">
    <property type="protein sequence ID" value="CAL6058094.1"/>
    <property type="molecule type" value="Genomic_DNA"/>
</dbReference>